<dbReference type="EMBL" id="CP066884">
    <property type="protein sequence ID" value="QQM97998.1"/>
    <property type="molecule type" value="Genomic_DNA"/>
</dbReference>
<protein>
    <submittedName>
        <fullName evidence="2">Uncharacterized protein</fullName>
    </submittedName>
</protein>
<organism evidence="2 5">
    <name type="scientific">Staphylococcus pseudintermedius</name>
    <dbReference type="NCBI Taxonomy" id="283734"/>
    <lineage>
        <taxon>Bacteria</taxon>
        <taxon>Bacillati</taxon>
        <taxon>Bacillota</taxon>
        <taxon>Bacilli</taxon>
        <taxon>Bacillales</taxon>
        <taxon>Staphylococcaceae</taxon>
        <taxon>Staphylococcus</taxon>
        <taxon>Staphylococcus intermedius group</taxon>
    </lineage>
</organism>
<evidence type="ECO:0000313" key="4">
    <source>
        <dbReference type="Proteomes" id="UP000595859"/>
    </source>
</evidence>
<feature type="transmembrane region" description="Helical" evidence="1">
    <location>
        <begin position="158"/>
        <end position="175"/>
    </location>
</feature>
<evidence type="ECO:0000313" key="5">
    <source>
        <dbReference type="Proteomes" id="UP000600220"/>
    </source>
</evidence>
<keyword evidence="5" id="KW-1185">Reference proteome</keyword>
<keyword evidence="1" id="KW-0472">Membrane</keyword>
<feature type="transmembrane region" description="Helical" evidence="1">
    <location>
        <begin position="128"/>
        <end position="146"/>
    </location>
</feature>
<dbReference type="RefSeq" id="WP_037544039.1">
    <property type="nucleotide sequence ID" value="NZ_BAAFHX010000001.1"/>
</dbReference>
<keyword evidence="1" id="KW-1133">Transmembrane helix</keyword>
<reference evidence="2 5" key="1">
    <citation type="submission" date="2018-11" db="EMBL/GenBank/DDBJ databases">
        <authorList>
            <consortium name="Veterinary Laboratory Investigation and Response Network"/>
        </authorList>
    </citation>
    <scope>NUCLEOTIDE SEQUENCE [LARGE SCALE GENOMIC DNA]</scope>
    <source>
        <strain evidence="2 5">SPSE-18-VL-LA-PA-Ryan-0021</strain>
    </source>
</reference>
<name>A0A7Z8ZJX7_STAPS</name>
<feature type="transmembrane region" description="Helical" evidence="1">
    <location>
        <begin position="39"/>
        <end position="64"/>
    </location>
</feature>
<dbReference type="Proteomes" id="UP000595859">
    <property type="component" value="Chromosome"/>
</dbReference>
<proteinExistence type="predicted"/>
<gene>
    <name evidence="2" type="ORF">EGV54_12010</name>
    <name evidence="3" type="ORF">JGZ15_11355</name>
</gene>
<feature type="transmembrane region" description="Helical" evidence="1">
    <location>
        <begin position="101"/>
        <end position="122"/>
    </location>
</feature>
<keyword evidence="1" id="KW-0812">Transmembrane</keyword>
<evidence type="ECO:0000256" key="1">
    <source>
        <dbReference type="SAM" id="Phobius"/>
    </source>
</evidence>
<evidence type="ECO:0000313" key="3">
    <source>
        <dbReference type="EMBL" id="QQM97998.1"/>
    </source>
</evidence>
<accession>A0A7Z8ZJX7</accession>
<dbReference type="AlphaFoldDB" id="A0A7Z8ZJX7"/>
<evidence type="ECO:0000313" key="2">
    <source>
        <dbReference type="EMBL" id="EGQ4385775.1"/>
    </source>
</evidence>
<dbReference type="Proteomes" id="UP000600220">
    <property type="component" value="Unassembled WGS sequence"/>
</dbReference>
<reference evidence="3 4" key="2">
    <citation type="submission" date="2020-12" db="EMBL/GenBank/DDBJ databases">
        <title>Whole genome sequencing and de novo assembly of Staphylococcus pseudintermedius: a novel pangenome approach to unravel pathogenesis of canine pyoderma.</title>
        <authorList>
            <person name="Ferrer L."/>
            <person name="Perez D."/>
            <person name="Fonticoba R."/>
            <person name="Vines J."/>
            <person name="Fabregas N."/>
            <person name="Madronero S."/>
            <person name="Meroni G."/>
            <person name="Martino P."/>
            <person name="Martinez S."/>
            <person name="Cusco A."/>
            <person name="Migura L."/>
            <person name="Francino O."/>
        </authorList>
    </citation>
    <scope>NUCLEOTIDE SEQUENCE [LARGE SCALE GENOMIC DNA]</scope>
    <source>
        <strain evidence="3 4">HSP080</strain>
    </source>
</reference>
<dbReference type="EMBL" id="AAXKXX010000025">
    <property type="protein sequence ID" value="EGQ4385775.1"/>
    <property type="molecule type" value="Genomic_DNA"/>
</dbReference>
<feature type="transmembrane region" description="Helical" evidence="1">
    <location>
        <begin position="181"/>
        <end position="200"/>
    </location>
</feature>
<sequence>MKKTPIVLLFTFAIVLELSPLKSHLVKLLIKSQLLNPYSWSSFLFITLLFSIILTPIQGVFYSFNNKMQIVNSVYIKNKFKMTEEVIEISKKIKLPTKKQVFLILLINVITYDVFISILSGFKLNTPLVAFIPIGIIFMISTYFLVYRFCKQRINHKILIFLMSITFSCVILSYVKEEIVIFIVIEIIVFYLYNMFLKIIKR</sequence>